<feature type="domain" description="Endonuclease/exonuclease/phosphatase" evidence="1">
    <location>
        <begin position="48"/>
        <end position="276"/>
    </location>
</feature>
<accession>A0A853I5E3</accession>
<dbReference type="Pfam" id="PF03372">
    <property type="entry name" value="Exo_endo_phos"/>
    <property type="match status" value="1"/>
</dbReference>
<dbReference type="SUPFAM" id="SSF56219">
    <property type="entry name" value="DNase I-like"/>
    <property type="match status" value="1"/>
</dbReference>
<dbReference type="AlphaFoldDB" id="A0A853I5E3"/>
<proteinExistence type="predicted"/>
<gene>
    <name evidence="2" type="ORF">H0A36_18085</name>
</gene>
<dbReference type="Gene3D" id="3.60.10.10">
    <property type="entry name" value="Endonuclease/exonuclease/phosphatase"/>
    <property type="match status" value="1"/>
</dbReference>
<dbReference type="RefSeq" id="WP_180569950.1">
    <property type="nucleotide sequence ID" value="NZ_JACCKB010000032.1"/>
</dbReference>
<keyword evidence="2" id="KW-0378">Hydrolase</keyword>
<dbReference type="EMBL" id="JACCKB010000032">
    <property type="protein sequence ID" value="NYZ67929.1"/>
    <property type="molecule type" value="Genomic_DNA"/>
</dbReference>
<protein>
    <submittedName>
        <fullName evidence="2">Endonuclease/exonuclease/phosphatase family protein</fullName>
    </submittedName>
</protein>
<dbReference type="GO" id="GO:0016020">
    <property type="term" value="C:membrane"/>
    <property type="evidence" value="ECO:0007669"/>
    <property type="project" value="GOC"/>
</dbReference>
<keyword evidence="2" id="KW-0540">Nuclease</keyword>
<reference evidence="2 3" key="1">
    <citation type="submission" date="2020-07" db="EMBL/GenBank/DDBJ databases">
        <title>Endozoicomonas sp. nov., isolated from sediment.</title>
        <authorList>
            <person name="Gu T."/>
        </authorList>
    </citation>
    <scope>NUCLEOTIDE SEQUENCE [LARGE SCALE GENOMIC DNA]</scope>
    <source>
        <strain evidence="2 3">SM1973</strain>
    </source>
</reference>
<dbReference type="GO" id="GO:0004519">
    <property type="term" value="F:endonuclease activity"/>
    <property type="evidence" value="ECO:0007669"/>
    <property type="project" value="UniProtKB-KW"/>
</dbReference>
<evidence type="ECO:0000313" key="2">
    <source>
        <dbReference type="EMBL" id="NYZ67929.1"/>
    </source>
</evidence>
<dbReference type="InterPro" id="IPR005135">
    <property type="entry name" value="Endo/exonuclease/phosphatase"/>
</dbReference>
<comment type="caution">
    <text evidence="2">The sequence shown here is derived from an EMBL/GenBank/DDBJ whole genome shotgun (WGS) entry which is preliminary data.</text>
</comment>
<dbReference type="PANTHER" id="PTHR14859">
    <property type="entry name" value="CALCOFLUOR WHITE HYPERSENSITIVE PROTEIN PRECURSOR"/>
    <property type="match status" value="1"/>
</dbReference>
<dbReference type="GO" id="GO:0006506">
    <property type="term" value="P:GPI anchor biosynthetic process"/>
    <property type="evidence" value="ECO:0007669"/>
    <property type="project" value="TreeGrafter"/>
</dbReference>
<dbReference type="Proteomes" id="UP000569732">
    <property type="component" value="Unassembled WGS sequence"/>
</dbReference>
<keyword evidence="3" id="KW-1185">Reference proteome</keyword>
<evidence type="ECO:0000259" key="1">
    <source>
        <dbReference type="Pfam" id="PF03372"/>
    </source>
</evidence>
<name>A0A853I5E3_9GAMM</name>
<dbReference type="PANTHER" id="PTHR14859:SF15">
    <property type="entry name" value="ENDONUCLEASE_EXONUCLEASE_PHOSPHATASE DOMAIN-CONTAINING PROTEIN"/>
    <property type="match status" value="1"/>
</dbReference>
<sequence length="286" mass="32504">MLRTSVRTLKQFVTSQVQVAPELAHTEFESEHAEFKSCLTEKDTLRLLSFNIQVGINTQHYRHYVTRGWQHVLPHHGRDENLNRISHLLRDYDLVAIQEADGGSIRSGHINQIEYLARRAGFPFWYQQLNRNLGKLAQHSNGLLSRVDPDILEDHKLPGRFPGRGAIVAKLGHGNSALLVVMMHLSLSSRSRNRQLSYVRELVGDHPKVILMGDMNTHAEQLLDHSPLSNTNLVSVQNNLNTFPSWQPNRALDHILVSKNLQVKNINVVDMPMSDHLPVALELKLS</sequence>
<evidence type="ECO:0000313" key="3">
    <source>
        <dbReference type="Proteomes" id="UP000569732"/>
    </source>
</evidence>
<keyword evidence="2" id="KW-0255">Endonuclease</keyword>
<dbReference type="InterPro" id="IPR036691">
    <property type="entry name" value="Endo/exonu/phosph_ase_sf"/>
</dbReference>
<dbReference type="InterPro" id="IPR051916">
    <property type="entry name" value="GPI-anchor_lipid_remodeler"/>
</dbReference>
<organism evidence="2 3">
    <name type="scientific">Spartinivicinus marinus</name>
    <dbReference type="NCBI Taxonomy" id="2994442"/>
    <lineage>
        <taxon>Bacteria</taxon>
        <taxon>Pseudomonadati</taxon>
        <taxon>Pseudomonadota</taxon>
        <taxon>Gammaproteobacteria</taxon>
        <taxon>Oceanospirillales</taxon>
        <taxon>Zooshikellaceae</taxon>
        <taxon>Spartinivicinus</taxon>
    </lineage>
</organism>